<dbReference type="Pfam" id="PF03992">
    <property type="entry name" value="ABM"/>
    <property type="match status" value="1"/>
</dbReference>
<dbReference type="Gene3D" id="3.30.70.100">
    <property type="match status" value="1"/>
</dbReference>
<feature type="domain" description="ABM" evidence="1">
    <location>
        <begin position="25"/>
        <end position="115"/>
    </location>
</feature>
<dbReference type="InterPro" id="IPR011008">
    <property type="entry name" value="Dimeric_a/b-barrel"/>
</dbReference>
<gene>
    <name evidence="2" type="ORF">AVDCRST_MAG59-694</name>
</gene>
<evidence type="ECO:0000259" key="1">
    <source>
        <dbReference type="PROSITE" id="PS51725"/>
    </source>
</evidence>
<evidence type="ECO:0000313" key="2">
    <source>
        <dbReference type="EMBL" id="CAA9539439.1"/>
    </source>
</evidence>
<dbReference type="InterPro" id="IPR007138">
    <property type="entry name" value="ABM_dom"/>
</dbReference>
<accession>A0A6J4U640</accession>
<reference evidence="2" key="1">
    <citation type="submission" date="2020-02" db="EMBL/GenBank/DDBJ databases">
        <authorList>
            <person name="Meier V. D."/>
        </authorList>
    </citation>
    <scope>NUCLEOTIDE SEQUENCE</scope>
    <source>
        <strain evidence="2">AVDCRST_MAG59</strain>
    </source>
</reference>
<dbReference type="SUPFAM" id="SSF54909">
    <property type="entry name" value="Dimeric alpha+beta barrel"/>
    <property type="match status" value="1"/>
</dbReference>
<proteinExistence type="predicted"/>
<protein>
    <recommendedName>
        <fullName evidence="1">ABM domain-containing protein</fullName>
    </recommendedName>
</protein>
<name>A0A6J4U640_9BACT</name>
<dbReference type="EMBL" id="CADCWF010000034">
    <property type="protein sequence ID" value="CAA9539439.1"/>
    <property type="molecule type" value="Genomic_DNA"/>
</dbReference>
<dbReference type="PROSITE" id="PS51725">
    <property type="entry name" value="ABM"/>
    <property type="match status" value="1"/>
</dbReference>
<organism evidence="2">
    <name type="scientific">uncultured Thermomicrobiales bacterium</name>
    <dbReference type="NCBI Taxonomy" id="1645740"/>
    <lineage>
        <taxon>Bacteria</taxon>
        <taxon>Pseudomonadati</taxon>
        <taxon>Thermomicrobiota</taxon>
        <taxon>Thermomicrobia</taxon>
        <taxon>Thermomicrobiales</taxon>
        <taxon>environmental samples</taxon>
    </lineage>
</organism>
<sequence>MAVKLAEMDPQVTFAEQLQQETGPVVLINTFTVAPEDADRLLAAWAEDAAFMKRQPGFISTQLHRGIAGSTTLVNVAVWESAAALRAAFVSPEFQAHVGRYPDSAVTQPHLFQKVAVPGICVA</sequence>
<dbReference type="AlphaFoldDB" id="A0A6J4U640"/>